<keyword evidence="11 22" id="KW-0863">Zinc-finger</keyword>
<evidence type="ECO:0000256" key="8">
    <source>
        <dbReference type="ARBA" id="ARBA00022664"/>
    </source>
</evidence>
<feature type="domain" description="UBP-type" evidence="25">
    <location>
        <begin position="37"/>
        <end position="134"/>
    </location>
</feature>
<dbReference type="OMA" id="QLRRFKC"/>
<dbReference type="Gene3D" id="3.90.70.10">
    <property type="entry name" value="Cysteine proteinases"/>
    <property type="match status" value="1"/>
</dbReference>
<dbReference type="PANTHER" id="PTHR21646:SF16">
    <property type="entry name" value="U4_U6.U5 TRI-SNRNP-ASSOCIATED PROTEIN 2"/>
    <property type="match status" value="1"/>
</dbReference>
<keyword evidence="16" id="KW-0508">mRNA splicing</keyword>
<dbReference type="InterPro" id="IPR001394">
    <property type="entry name" value="Peptidase_C19_UCH"/>
</dbReference>
<dbReference type="GO" id="GO:0008270">
    <property type="term" value="F:zinc ion binding"/>
    <property type="evidence" value="ECO:0007669"/>
    <property type="project" value="UniProtKB-KW"/>
</dbReference>
<gene>
    <name evidence="26" type="primary">CSON004079</name>
</gene>
<dbReference type="EMBL" id="UFQS01000177">
    <property type="protein sequence ID" value="SSX00805.1"/>
    <property type="molecule type" value="Genomic_DNA"/>
</dbReference>
<evidence type="ECO:0000256" key="15">
    <source>
        <dbReference type="ARBA" id="ARBA00022843"/>
    </source>
</evidence>
<evidence type="ECO:0000256" key="6">
    <source>
        <dbReference type="ARBA" id="ARBA00022553"/>
    </source>
</evidence>
<keyword evidence="7" id="KW-0132">Cell division</keyword>
<keyword evidence="8" id="KW-0507">mRNA processing</keyword>
<keyword evidence="10" id="KW-0747">Spliceosome</keyword>
<dbReference type="GO" id="GO:0016579">
    <property type="term" value="P:protein deubiquitination"/>
    <property type="evidence" value="ECO:0007669"/>
    <property type="project" value="InterPro"/>
</dbReference>
<evidence type="ECO:0000256" key="13">
    <source>
        <dbReference type="ARBA" id="ARBA00022801"/>
    </source>
</evidence>
<evidence type="ECO:0000256" key="22">
    <source>
        <dbReference type="PROSITE-ProRule" id="PRU00502"/>
    </source>
</evidence>
<dbReference type="PANTHER" id="PTHR21646">
    <property type="entry name" value="UBIQUITIN CARBOXYL-TERMINAL HYDROLASE"/>
    <property type="match status" value="1"/>
</dbReference>
<evidence type="ECO:0000256" key="9">
    <source>
        <dbReference type="ARBA" id="ARBA00022723"/>
    </source>
</evidence>
<evidence type="ECO:0000256" key="21">
    <source>
        <dbReference type="ARBA" id="ARBA00079185"/>
    </source>
</evidence>
<evidence type="ECO:0000256" key="1">
    <source>
        <dbReference type="ARBA" id="ARBA00000707"/>
    </source>
</evidence>
<evidence type="ECO:0000256" key="11">
    <source>
        <dbReference type="ARBA" id="ARBA00022771"/>
    </source>
</evidence>
<keyword evidence="14" id="KW-0862">Zinc</keyword>
<dbReference type="SUPFAM" id="SSF57850">
    <property type="entry name" value="RING/U-box"/>
    <property type="match status" value="1"/>
</dbReference>
<dbReference type="PROSITE" id="PS50271">
    <property type="entry name" value="ZF_UBP"/>
    <property type="match status" value="1"/>
</dbReference>
<dbReference type="EMBL" id="UFQT01000177">
    <property type="protein sequence ID" value="SSX21185.1"/>
    <property type="molecule type" value="Genomic_DNA"/>
</dbReference>
<evidence type="ECO:0000259" key="24">
    <source>
        <dbReference type="PROSITE" id="PS50235"/>
    </source>
</evidence>
<evidence type="ECO:0000313" key="27">
    <source>
        <dbReference type="EMBL" id="SSX21185.1"/>
    </source>
</evidence>
<evidence type="ECO:0000256" key="12">
    <source>
        <dbReference type="ARBA" id="ARBA00022786"/>
    </source>
</evidence>
<evidence type="ECO:0000256" key="16">
    <source>
        <dbReference type="ARBA" id="ARBA00023187"/>
    </source>
</evidence>
<protein>
    <recommendedName>
        <fullName evidence="20">Ubiquitin carboxyl-terminal hydrolase 39</fullName>
        <ecNumber evidence="4">3.4.19.12</ecNumber>
    </recommendedName>
    <alternativeName>
        <fullName evidence="21">U4/U6.U5 tri-snRNP-associated 65 kDa protein</fullName>
    </alternativeName>
</protein>
<comment type="catalytic activity">
    <reaction evidence="1">
        <text>Thiol-dependent hydrolysis of ester, thioester, amide, peptide and isopeptide bonds formed by the C-terminal Gly of ubiquitin (a 76-residue protein attached to proteins as an intracellular targeting signal).</text>
        <dbReference type="EC" id="3.4.19.12"/>
    </reaction>
</comment>
<evidence type="ECO:0000259" key="25">
    <source>
        <dbReference type="PROSITE" id="PS50271"/>
    </source>
</evidence>
<evidence type="ECO:0000256" key="18">
    <source>
        <dbReference type="ARBA" id="ARBA00023306"/>
    </source>
</evidence>
<keyword evidence="6" id="KW-0597">Phosphoprotein</keyword>
<dbReference type="InterPro" id="IPR013083">
    <property type="entry name" value="Znf_RING/FYVE/PHD"/>
</dbReference>
<comment type="similarity">
    <text evidence="3">Belongs to the peptidase C19 family.</text>
</comment>
<name>A0A336KBK2_CULSO</name>
<evidence type="ECO:0000256" key="23">
    <source>
        <dbReference type="SAM" id="MobiDB-lite"/>
    </source>
</evidence>
<dbReference type="InterPro" id="IPR028889">
    <property type="entry name" value="USP"/>
</dbReference>
<evidence type="ECO:0000256" key="4">
    <source>
        <dbReference type="ARBA" id="ARBA00012759"/>
    </source>
</evidence>
<dbReference type="Gene3D" id="3.30.40.10">
    <property type="entry name" value="Zinc/RING finger domain, C3HC4 (zinc finger)"/>
    <property type="match status" value="1"/>
</dbReference>
<keyword evidence="18" id="KW-0131">Cell cycle</keyword>
<dbReference type="GO" id="GO:0000245">
    <property type="term" value="P:spliceosomal complex assembly"/>
    <property type="evidence" value="ECO:0007669"/>
    <property type="project" value="InterPro"/>
</dbReference>
<keyword evidence="9" id="KW-0479">Metal-binding</keyword>
<dbReference type="Pfam" id="PF02148">
    <property type="entry name" value="zf-UBP"/>
    <property type="match status" value="1"/>
</dbReference>
<evidence type="ECO:0000256" key="3">
    <source>
        <dbReference type="ARBA" id="ARBA00009085"/>
    </source>
</evidence>
<sequence>MAETDQKSPKIKRLKTEHDIEDPENSKDDDQIQSIIKKCPYLDTINRHMLDFDFEKLCSVSLTRINVYACLVCGKYFQGRGTNTHAYTHSVSDLHYVFLNLHTLKFYCLPDNYEIVDSSLDDIKYVLNPTFTLKEIRQLDEPLSKYSRTVDGELYVPGMVGLNNIKANDYSNVMLQALSHVSPIRDYFLQESNYIHKKKLTGDVAFSIVSRFGELMRKLWNPRNFKAHVSPHEMLQAISLCSKKRFQITEQADPIDFISWFLNSLHKQLKSKKDPDDSIVYRAFRGEMKIFTRKLPPSNLDDIQRRLLMATAEYQETMEKSNFLYLTCDLPPTPLFQDEFKENIIPQVHLFQLMSKFNGSTEKEYQTYKDNFSKRFEITRLPKFIILYVKRFTKNTFFVEKNPTIVNFPVKNVDFGEFLTEEVRKQHKSTNYNLIANIVHDGEQKNGTWKLHVYHKSTKQWYEMQDLHVKDILPQMITLTESYIQIYENVDEMESK</sequence>
<keyword evidence="15" id="KW-0832">Ubl conjugation</keyword>
<dbReference type="GO" id="GO:0005681">
    <property type="term" value="C:spliceosomal complex"/>
    <property type="evidence" value="ECO:0007669"/>
    <property type="project" value="UniProtKB-KW"/>
</dbReference>
<dbReference type="SUPFAM" id="SSF54001">
    <property type="entry name" value="Cysteine proteinases"/>
    <property type="match status" value="1"/>
</dbReference>
<evidence type="ECO:0000256" key="7">
    <source>
        <dbReference type="ARBA" id="ARBA00022618"/>
    </source>
</evidence>
<organism evidence="26">
    <name type="scientific">Culicoides sonorensis</name>
    <name type="common">Biting midge</name>
    <dbReference type="NCBI Taxonomy" id="179676"/>
    <lineage>
        <taxon>Eukaryota</taxon>
        <taxon>Metazoa</taxon>
        <taxon>Ecdysozoa</taxon>
        <taxon>Arthropoda</taxon>
        <taxon>Hexapoda</taxon>
        <taxon>Insecta</taxon>
        <taxon>Pterygota</taxon>
        <taxon>Neoptera</taxon>
        <taxon>Endopterygota</taxon>
        <taxon>Diptera</taxon>
        <taxon>Nematocera</taxon>
        <taxon>Chironomoidea</taxon>
        <taxon>Ceratopogonidae</taxon>
        <taxon>Ceratopogoninae</taxon>
        <taxon>Culicoides</taxon>
        <taxon>Monoculicoides</taxon>
    </lineage>
</organism>
<dbReference type="GO" id="GO:0004843">
    <property type="term" value="F:cysteine-type deubiquitinase activity"/>
    <property type="evidence" value="ECO:0007669"/>
    <property type="project" value="UniProtKB-EC"/>
</dbReference>
<dbReference type="FunFam" id="3.30.40.10:FF:000068">
    <property type="entry name" value="U4/U6.U5 tri-snRNP-associated protein 2"/>
    <property type="match status" value="1"/>
</dbReference>
<comment type="subcellular location">
    <subcellularLocation>
        <location evidence="2">Nucleus</location>
    </subcellularLocation>
</comment>
<dbReference type="EC" id="3.4.19.12" evidence="4"/>
<reference evidence="26" key="1">
    <citation type="submission" date="2018-04" db="EMBL/GenBank/DDBJ databases">
        <authorList>
            <person name="Go L.Y."/>
            <person name="Mitchell J.A."/>
        </authorList>
    </citation>
    <scope>NUCLEOTIDE SEQUENCE</scope>
    <source>
        <tissue evidence="26">Whole organism</tissue>
    </source>
</reference>
<evidence type="ECO:0000256" key="17">
    <source>
        <dbReference type="ARBA" id="ARBA00023242"/>
    </source>
</evidence>
<accession>A0A336KBK2</accession>
<evidence type="ECO:0000256" key="14">
    <source>
        <dbReference type="ARBA" id="ARBA00022833"/>
    </source>
</evidence>
<comment type="subunit">
    <text evidence="19">The U4/U6-U5 tri-snRNP complex is a building block of the precatalytic spliceosome (spliceosome B complex). Component of the U4/U6-U5 tri-snRNP complex composed of the U4, U6 and U5 snRNAs and at least PRPF3, PRPF4, PRPF6, PRPF8, PRPF31, SNRNP200, TXNL4A, SNRNP40, SNRPB, SNRPD1, SNRPD2, SNRPD3, SNRPE, SNRPF, SNRPG, DDX23, CD2BP2, PPIH, SNU13, EFTUD2, SART1 and USP39, plus LSM2, LSM3, LSM4, LSM5, LSM6, LSM7 and LSM8.</text>
</comment>
<dbReference type="InterPro" id="IPR001607">
    <property type="entry name" value="Znf_UBP"/>
</dbReference>
<dbReference type="InterPro" id="IPR038765">
    <property type="entry name" value="Papain-like_cys_pep_sf"/>
</dbReference>
<keyword evidence="17" id="KW-0539">Nucleus</keyword>
<keyword evidence="5" id="KW-1017">Isopeptide bond</keyword>
<reference evidence="27" key="2">
    <citation type="submission" date="2018-07" db="EMBL/GenBank/DDBJ databases">
        <authorList>
            <person name="Quirk P.G."/>
            <person name="Krulwich T.A."/>
        </authorList>
    </citation>
    <scope>NUCLEOTIDE SEQUENCE</scope>
</reference>
<dbReference type="PROSITE" id="PS50235">
    <property type="entry name" value="USP_3"/>
    <property type="match status" value="1"/>
</dbReference>
<evidence type="ECO:0000256" key="2">
    <source>
        <dbReference type="ARBA" id="ARBA00004123"/>
    </source>
</evidence>
<proteinExistence type="inferred from homology"/>
<evidence type="ECO:0000256" key="19">
    <source>
        <dbReference type="ARBA" id="ARBA00064202"/>
    </source>
</evidence>
<feature type="domain" description="USP" evidence="24">
    <location>
        <begin position="160"/>
        <end position="490"/>
    </location>
</feature>
<dbReference type="SMART" id="SM00290">
    <property type="entry name" value="ZnF_UBP"/>
    <property type="match status" value="1"/>
</dbReference>
<dbReference type="CDD" id="cd02669">
    <property type="entry name" value="Peptidase_C19M"/>
    <property type="match status" value="1"/>
</dbReference>
<dbReference type="GO" id="GO:0051301">
    <property type="term" value="P:cell division"/>
    <property type="evidence" value="ECO:0007669"/>
    <property type="project" value="UniProtKB-KW"/>
</dbReference>
<dbReference type="VEuPathDB" id="VectorBase:CSON004079"/>
<dbReference type="InterPro" id="IPR050185">
    <property type="entry name" value="Ub_carboxyl-term_hydrolase"/>
</dbReference>
<dbReference type="InterPro" id="IPR033809">
    <property type="entry name" value="USP39"/>
</dbReference>
<evidence type="ECO:0000256" key="5">
    <source>
        <dbReference type="ARBA" id="ARBA00022499"/>
    </source>
</evidence>
<keyword evidence="13" id="KW-0378">Hydrolase</keyword>
<evidence type="ECO:0000313" key="26">
    <source>
        <dbReference type="EMBL" id="SSX00805.1"/>
    </source>
</evidence>
<feature type="region of interest" description="Disordered" evidence="23">
    <location>
        <begin position="1"/>
        <end position="29"/>
    </location>
</feature>
<dbReference type="FunFam" id="3.90.70.10:FF:000030">
    <property type="entry name" value="U4/U6.U5 tri-snRNP-associated protein 2"/>
    <property type="match status" value="1"/>
</dbReference>
<dbReference type="AlphaFoldDB" id="A0A336KBK2"/>
<evidence type="ECO:0000256" key="10">
    <source>
        <dbReference type="ARBA" id="ARBA00022728"/>
    </source>
</evidence>
<evidence type="ECO:0000256" key="20">
    <source>
        <dbReference type="ARBA" id="ARBA00071645"/>
    </source>
</evidence>
<dbReference type="Pfam" id="PF00443">
    <property type="entry name" value="UCH"/>
    <property type="match status" value="1"/>
</dbReference>
<keyword evidence="12" id="KW-0833">Ubl conjugation pathway</keyword>